<keyword evidence="3" id="KW-1003">Cell membrane</keyword>
<comment type="similarity">
    <text evidence="2">Belongs to the acyltransferase 3 family.</text>
</comment>
<keyword evidence="10" id="KW-1185">Reference proteome</keyword>
<comment type="caution">
    <text evidence="9">The sequence shown here is derived from an EMBL/GenBank/DDBJ whole genome shotgun (WGS) entry which is preliminary data.</text>
</comment>
<evidence type="ECO:0000256" key="4">
    <source>
        <dbReference type="ARBA" id="ARBA00022692"/>
    </source>
</evidence>
<keyword evidence="6 7" id="KW-0472">Membrane</keyword>
<feature type="transmembrane region" description="Helical" evidence="7">
    <location>
        <begin position="302"/>
        <end position="322"/>
    </location>
</feature>
<comment type="subcellular location">
    <subcellularLocation>
        <location evidence="1">Cell membrane</location>
        <topology evidence="1">Multi-pass membrane protein</topology>
    </subcellularLocation>
</comment>
<dbReference type="EMBL" id="JAUSTP010000034">
    <property type="protein sequence ID" value="MDQ0191191.1"/>
    <property type="molecule type" value="Genomic_DNA"/>
</dbReference>
<feature type="transmembrane region" description="Helical" evidence="7">
    <location>
        <begin position="133"/>
        <end position="153"/>
    </location>
</feature>
<feature type="domain" description="Acyltransferase 3" evidence="8">
    <location>
        <begin position="9"/>
        <end position="364"/>
    </location>
</feature>
<dbReference type="PANTHER" id="PTHR40074">
    <property type="entry name" value="O-ACETYLTRANSFERASE WECH"/>
    <property type="match status" value="1"/>
</dbReference>
<evidence type="ECO:0000313" key="10">
    <source>
        <dbReference type="Proteomes" id="UP001232973"/>
    </source>
</evidence>
<feature type="transmembrane region" description="Helical" evidence="7">
    <location>
        <begin position="342"/>
        <end position="366"/>
    </location>
</feature>
<evidence type="ECO:0000256" key="2">
    <source>
        <dbReference type="ARBA" id="ARBA00007400"/>
    </source>
</evidence>
<protein>
    <submittedName>
        <fullName evidence="9">Peptidoglycan/LPS O-acetylase OafA/YrhL</fullName>
    </submittedName>
</protein>
<evidence type="ECO:0000313" key="9">
    <source>
        <dbReference type="EMBL" id="MDQ0191191.1"/>
    </source>
</evidence>
<feature type="transmembrane region" description="Helical" evidence="7">
    <location>
        <begin position="272"/>
        <end position="290"/>
    </location>
</feature>
<keyword evidence="4 7" id="KW-0812">Transmembrane</keyword>
<sequence>MDGKRRHLYEIDLMRAFIMLCVLSVHTTSFFNSMNTDMTPAFLGMGAAITALHFTREAFMFITGLVLFVTYYHREFHLFQFWKKRFALIVVPYIVWTVVYILFKNTYAQNPDWSPTDLLHVLGKSLLTGDQFFLYYVVVTMQLYIVFPLLLWGLRKLERWHLHVFIASFLFQLFLMWLNKDGNLPAASFTGFGKYLWEYRDRFILTYQFWFVAGGIMACHYDQILAFANRHVRALRAALLIGLAVLWAHYFYDRLALHEPESMGELVLQPIMIPYSFLVAANMWYAGVQWARRRERPGWRWFSRFVGVGSATSFGIFLLQPFPLSYMERTIVAMHRHHGPAWLHFALWPFCILFVYFTGMVIAYWLGKIPIVSYVVGRKTSRKRPALGKVVSQSVS</sequence>
<feature type="transmembrane region" description="Helical" evidence="7">
    <location>
        <begin position="12"/>
        <end position="31"/>
    </location>
</feature>
<evidence type="ECO:0000256" key="5">
    <source>
        <dbReference type="ARBA" id="ARBA00022989"/>
    </source>
</evidence>
<dbReference type="Proteomes" id="UP001232973">
    <property type="component" value="Unassembled WGS sequence"/>
</dbReference>
<accession>A0ABT9XNB4</accession>
<keyword evidence="5 7" id="KW-1133">Transmembrane helix</keyword>
<name>A0ABT9XNB4_9BACL</name>
<feature type="transmembrane region" description="Helical" evidence="7">
    <location>
        <begin position="234"/>
        <end position="252"/>
    </location>
</feature>
<dbReference type="RefSeq" id="WP_274456888.1">
    <property type="nucleotide sequence ID" value="NZ_CP067097.1"/>
</dbReference>
<dbReference type="InterPro" id="IPR002656">
    <property type="entry name" value="Acyl_transf_3_dom"/>
</dbReference>
<feature type="transmembrane region" description="Helical" evidence="7">
    <location>
        <begin position="51"/>
        <end position="73"/>
    </location>
</feature>
<feature type="transmembrane region" description="Helical" evidence="7">
    <location>
        <begin position="204"/>
        <end position="222"/>
    </location>
</feature>
<feature type="transmembrane region" description="Helical" evidence="7">
    <location>
        <begin position="160"/>
        <end position="178"/>
    </location>
</feature>
<evidence type="ECO:0000259" key="8">
    <source>
        <dbReference type="Pfam" id="PF01757"/>
    </source>
</evidence>
<evidence type="ECO:0000256" key="1">
    <source>
        <dbReference type="ARBA" id="ARBA00004651"/>
    </source>
</evidence>
<evidence type="ECO:0000256" key="6">
    <source>
        <dbReference type="ARBA" id="ARBA00023136"/>
    </source>
</evidence>
<dbReference type="Pfam" id="PF01757">
    <property type="entry name" value="Acyl_transf_3"/>
    <property type="match status" value="1"/>
</dbReference>
<gene>
    <name evidence="9" type="ORF">J2S03_003060</name>
</gene>
<feature type="transmembrane region" description="Helical" evidence="7">
    <location>
        <begin position="85"/>
        <end position="103"/>
    </location>
</feature>
<reference evidence="9 10" key="1">
    <citation type="submission" date="2023-07" db="EMBL/GenBank/DDBJ databases">
        <title>Genomic Encyclopedia of Type Strains, Phase IV (KMG-IV): sequencing the most valuable type-strain genomes for metagenomic binning, comparative biology and taxonomic classification.</title>
        <authorList>
            <person name="Goeker M."/>
        </authorList>
    </citation>
    <scope>NUCLEOTIDE SEQUENCE [LARGE SCALE GENOMIC DNA]</scope>
    <source>
        <strain evidence="9 10">DSM 4006</strain>
    </source>
</reference>
<dbReference type="PANTHER" id="PTHR40074:SF2">
    <property type="entry name" value="O-ACETYLTRANSFERASE WECH"/>
    <property type="match status" value="1"/>
</dbReference>
<proteinExistence type="inferred from homology"/>
<evidence type="ECO:0000256" key="7">
    <source>
        <dbReference type="SAM" id="Phobius"/>
    </source>
</evidence>
<organism evidence="9 10">
    <name type="scientific">Alicyclobacillus cycloheptanicus</name>
    <dbReference type="NCBI Taxonomy" id="1457"/>
    <lineage>
        <taxon>Bacteria</taxon>
        <taxon>Bacillati</taxon>
        <taxon>Bacillota</taxon>
        <taxon>Bacilli</taxon>
        <taxon>Bacillales</taxon>
        <taxon>Alicyclobacillaceae</taxon>
        <taxon>Alicyclobacillus</taxon>
    </lineage>
</organism>
<evidence type="ECO:0000256" key="3">
    <source>
        <dbReference type="ARBA" id="ARBA00022475"/>
    </source>
</evidence>